<dbReference type="InterPro" id="IPR054722">
    <property type="entry name" value="PolX-like_BBD"/>
</dbReference>
<protein>
    <recommendedName>
        <fullName evidence="2">Retrovirus-related Pol polyprotein from transposon TNT 1-94-like beta-barrel domain-containing protein</fullName>
    </recommendedName>
</protein>
<proteinExistence type="predicted"/>
<organism evidence="3 4">
    <name type="scientific">Vigna angularis var. angularis</name>
    <dbReference type="NCBI Taxonomy" id="157739"/>
    <lineage>
        <taxon>Eukaryota</taxon>
        <taxon>Viridiplantae</taxon>
        <taxon>Streptophyta</taxon>
        <taxon>Embryophyta</taxon>
        <taxon>Tracheophyta</taxon>
        <taxon>Spermatophyta</taxon>
        <taxon>Magnoliopsida</taxon>
        <taxon>eudicotyledons</taxon>
        <taxon>Gunneridae</taxon>
        <taxon>Pentapetalae</taxon>
        <taxon>rosids</taxon>
        <taxon>fabids</taxon>
        <taxon>Fabales</taxon>
        <taxon>Fabaceae</taxon>
        <taxon>Papilionoideae</taxon>
        <taxon>50 kb inversion clade</taxon>
        <taxon>NPAAA clade</taxon>
        <taxon>indigoferoid/millettioid clade</taxon>
        <taxon>Phaseoleae</taxon>
        <taxon>Vigna</taxon>
    </lineage>
</organism>
<gene>
    <name evidence="3" type="primary">Vigan.07G053600</name>
    <name evidence="3" type="ORF">VIGAN_07053600</name>
</gene>
<evidence type="ECO:0000313" key="3">
    <source>
        <dbReference type="EMBL" id="BAT91896.1"/>
    </source>
</evidence>
<dbReference type="OrthoDB" id="2015125at2759"/>
<dbReference type="AlphaFoldDB" id="A0A0S3SGE8"/>
<feature type="region of interest" description="Disordered" evidence="1">
    <location>
        <begin position="241"/>
        <end position="263"/>
    </location>
</feature>
<feature type="domain" description="Retrovirus-related Pol polyprotein from transposon TNT 1-94-like beta-barrel" evidence="2">
    <location>
        <begin position="16"/>
        <end position="96"/>
    </location>
</feature>
<dbReference type="PANTHER" id="PTHR47592:SF27">
    <property type="entry name" value="OS08G0421700 PROTEIN"/>
    <property type="match status" value="1"/>
</dbReference>
<dbReference type="Pfam" id="PF22936">
    <property type="entry name" value="Pol_BBD"/>
    <property type="match status" value="1"/>
</dbReference>
<evidence type="ECO:0000259" key="2">
    <source>
        <dbReference type="Pfam" id="PF22936"/>
    </source>
</evidence>
<dbReference type="Proteomes" id="UP000291084">
    <property type="component" value="Chromosome 7"/>
</dbReference>
<accession>A0A0S3SGE8</accession>
<dbReference type="PANTHER" id="PTHR47592">
    <property type="entry name" value="PBF68 PROTEIN"/>
    <property type="match status" value="1"/>
</dbReference>
<name>A0A0S3SGE8_PHAAN</name>
<keyword evidence="4" id="KW-1185">Reference proteome</keyword>
<evidence type="ECO:0000256" key="1">
    <source>
        <dbReference type="SAM" id="MobiDB-lite"/>
    </source>
</evidence>
<sequence>MTTTSEVSSPSQDKSWYLDSGCSNHMTCNRDWLVNFAESERSMVKFADESTSKVDGVGDVVIKRKNGSRIILTGVLFVPAIRYNLLSIGQLIQKGFTVVMGYFNKVEVFDKKKNLILRSKISKDKTFQINLVKSAMSEESGEITTDTRTGDEEGLVHVAMLACTNSIGQTEDEDMFACAEPIGQTEALKKSVWKEEIVEVNATKKAWGVGVTGETRHGEHRSVTSFSQGVMGEPRHYEHRSVKSFNHTRPQHSFNRCHTRASK</sequence>
<reference evidence="3 4" key="1">
    <citation type="journal article" date="2015" name="Sci. Rep.">
        <title>The power of single molecule real-time sequencing technology in the de novo assembly of a eukaryotic genome.</title>
        <authorList>
            <person name="Sakai H."/>
            <person name="Naito K."/>
            <person name="Ogiso-Tanaka E."/>
            <person name="Takahashi Y."/>
            <person name="Iseki K."/>
            <person name="Muto C."/>
            <person name="Satou K."/>
            <person name="Teruya K."/>
            <person name="Shiroma A."/>
            <person name="Shimoji M."/>
            <person name="Hirano T."/>
            <person name="Itoh T."/>
            <person name="Kaga A."/>
            <person name="Tomooka N."/>
        </authorList>
    </citation>
    <scope>NUCLEOTIDE SEQUENCE [LARGE SCALE GENOMIC DNA]</scope>
    <source>
        <strain evidence="4">cv. Shumari</strain>
    </source>
</reference>
<dbReference type="EMBL" id="AP015040">
    <property type="protein sequence ID" value="BAT91896.1"/>
    <property type="molecule type" value="Genomic_DNA"/>
</dbReference>
<evidence type="ECO:0000313" key="4">
    <source>
        <dbReference type="Proteomes" id="UP000291084"/>
    </source>
</evidence>
<feature type="compositionally biased region" description="Polar residues" evidence="1">
    <location>
        <begin position="243"/>
        <end position="254"/>
    </location>
</feature>